<name>Q67M28_SYMTH</name>
<protein>
    <submittedName>
        <fullName evidence="1">Conserved domain protein</fullName>
    </submittedName>
</protein>
<evidence type="ECO:0000313" key="1">
    <source>
        <dbReference type="EMBL" id="BAD41267.1"/>
    </source>
</evidence>
<dbReference type="KEGG" id="sth:STH2282"/>
<reference evidence="1 2" key="1">
    <citation type="journal article" date="2004" name="Nucleic Acids Res.">
        <title>Genome sequence of Symbiobacterium thermophilum, an uncultivable bacterium that depends on microbial commensalism.</title>
        <authorList>
            <person name="Ueda K."/>
            <person name="Yamashita A."/>
            <person name="Ishikawa J."/>
            <person name="Shimada M."/>
            <person name="Watsuji T."/>
            <person name="Morimura K."/>
            <person name="Ikeda H."/>
            <person name="Hattori M."/>
            <person name="Beppu T."/>
        </authorList>
    </citation>
    <scope>NUCLEOTIDE SEQUENCE [LARGE SCALE GENOMIC DNA]</scope>
    <source>
        <strain evidence="2">T / IAM 14863</strain>
    </source>
</reference>
<dbReference type="SUPFAM" id="SSF48452">
    <property type="entry name" value="TPR-like"/>
    <property type="match status" value="3"/>
</dbReference>
<organism evidence="1 2">
    <name type="scientific">Symbiobacterium thermophilum (strain DSM 24528 / JCM 14929 / IAM 14863 / T)</name>
    <dbReference type="NCBI Taxonomy" id="292459"/>
    <lineage>
        <taxon>Bacteria</taxon>
        <taxon>Bacillati</taxon>
        <taxon>Bacillota</taxon>
        <taxon>Clostridia</taxon>
        <taxon>Eubacteriales</taxon>
        <taxon>Symbiobacteriaceae</taxon>
        <taxon>Symbiobacterium</taxon>
    </lineage>
</organism>
<dbReference type="Gene3D" id="1.25.40.10">
    <property type="entry name" value="Tetratricopeptide repeat domain"/>
    <property type="match status" value="2"/>
</dbReference>
<dbReference type="AlphaFoldDB" id="Q67M28"/>
<dbReference type="Pfam" id="PF14559">
    <property type="entry name" value="TPR_19"/>
    <property type="match status" value="1"/>
</dbReference>
<dbReference type="STRING" id="292459.STH2282"/>
<accession>Q67M28</accession>
<dbReference type="Proteomes" id="UP000000417">
    <property type="component" value="Chromosome"/>
</dbReference>
<gene>
    <name evidence="1" type="ordered locus">STH2282</name>
</gene>
<sequence length="622" mass="69929">MTNPPSAEKAIALTAQGSELMQQGKLDEAIACFRQAWQEAGLVAALNNWATALYYQDKPAEALQVLDQLQDPALIHPYRHALASRCYTALGDLQRARECLQRAVRDFEAGRFRLRAFAGTEQEWIQYTTIIKEAAMELGDYRLVLDLHNRWPGRELARGAFLAGVAAFNLGKYRQAIRIWERVRDPAWVGPLSGYVLVAQWTDRGVIPRFQLDSDPPDAELLRNLTPEQAEKLPVEGSLRLYMLATVFAMADEEPDEEVTLVAEIIRRTGDWGMDLGRRILESASLPIGLKFGAARALVEAGVFEPGQPIPVVHQGRRTEIVVQMKQVPDGPIPELEDAVAEARRLWREGKREAAMKRVVELREGPVLYPPAAVLEADFLREQGKLDEALVLLGMLHDLMPEQPAVLFRLALIHLDMGEIEAARRFADEIDASRLSPDFLWDLERLKAAIRAEVEGDHGFIEDHQAYIAAFMDAMREEQDERPIRLDVKLATALRRIPVPWLNAAAQRFAIEPQRRRPEREKVLAAAMLDADRLQAVLADEPPAVREALSFVLAEGGWVKLHRLTRRFGDQTGDGFYWEDKPPASTIGRLRALGILHVGRAQVDGRNHKVAVVPVELRPLLQ</sequence>
<dbReference type="Pfam" id="PF13432">
    <property type="entry name" value="TPR_16"/>
    <property type="match status" value="1"/>
</dbReference>
<dbReference type="EMBL" id="AP006840">
    <property type="protein sequence ID" value="BAD41267.1"/>
    <property type="molecule type" value="Genomic_DNA"/>
</dbReference>
<dbReference type="Pfam" id="PF13181">
    <property type="entry name" value="TPR_8"/>
    <property type="match status" value="1"/>
</dbReference>
<evidence type="ECO:0000313" key="2">
    <source>
        <dbReference type="Proteomes" id="UP000000417"/>
    </source>
</evidence>
<dbReference type="HOGENOM" id="CLU_435987_0_0_9"/>
<dbReference type="InterPro" id="IPR011990">
    <property type="entry name" value="TPR-like_helical_dom_sf"/>
</dbReference>
<proteinExistence type="predicted"/>
<keyword evidence="2" id="KW-1185">Reference proteome</keyword>
<dbReference type="eggNOG" id="COG0457">
    <property type="taxonomic scope" value="Bacteria"/>
</dbReference>
<dbReference type="RefSeq" id="WP_011196405.1">
    <property type="nucleotide sequence ID" value="NC_006177.1"/>
</dbReference>
<dbReference type="InterPro" id="IPR019734">
    <property type="entry name" value="TPR_rpt"/>
</dbReference>